<dbReference type="Proteomes" id="UP000738517">
    <property type="component" value="Unassembled WGS sequence"/>
</dbReference>
<name>A0ABW9YIA9_9GAMM</name>
<evidence type="ECO:0000313" key="2">
    <source>
        <dbReference type="Proteomes" id="UP000738517"/>
    </source>
</evidence>
<comment type="caution">
    <text evidence="1">The sequence shown here is derived from an EMBL/GenBank/DDBJ whole genome shotgun (WGS) entry which is preliminary data.</text>
</comment>
<evidence type="ECO:0000313" key="1">
    <source>
        <dbReference type="EMBL" id="NBI53450.1"/>
    </source>
</evidence>
<evidence type="ECO:0008006" key="3">
    <source>
        <dbReference type="Google" id="ProtNLM"/>
    </source>
</evidence>
<keyword evidence="2" id="KW-1185">Reference proteome</keyword>
<reference evidence="1 2" key="1">
    <citation type="journal article" date="2017" name="Int. J. Syst. Evol. Microbiol.">
        <title>Photobacterium alginatilyticum sp. nov., a marine bacterium isolated from bottom seawater.</title>
        <authorList>
            <person name="Wang X."/>
            <person name="Wang Y."/>
            <person name="Yang X."/>
            <person name="Sun H."/>
            <person name="Li B."/>
            <person name="Zhang X.H."/>
        </authorList>
    </citation>
    <scope>NUCLEOTIDE SEQUENCE [LARGE SCALE GENOMIC DNA]</scope>
    <source>
        <strain evidence="1 2">P03D4</strain>
    </source>
</reference>
<dbReference type="RefSeq" id="WP_160651924.1">
    <property type="nucleotide sequence ID" value="NZ_RSEJ01000012.1"/>
</dbReference>
<sequence>MNENELLEAMPEGMAKRLVREMQSIAWRQQTMLFMGGALHIVAAVMSGKLQTPNGITTSMISIMVADTGKGKEPIIKVAKKAYQSVFKTKLIHGRIKSAQEMTKTAIDGLGRQNYVIDEVVGLFGCLESKEIYHRDIGPNLLKMITGDQLEASPEDVKSAKKDLVKELKTINDHIKKFSGDERQRLDFEIDREEIKAKLDWINKGCNGVEINLLGATQHFTLKKIVNENNIASGLVGRSLMVYSPTVTPPKTKPQKVTLNESVFIDLCKLRTEKKLEFSQEAKKRMDELDRYYDSIVDEIGVMGAIVIRKTEMIERLAALVAIDSGFIDVSHIEWANDFLTAQERVTASELNVAQYFEGNGKLDKLEVNDALAARVGNILEKKGKPLAWGQVVQNAEKQKEFRIASKAWAANKPTYSEQKAFFNEPFNRQQWASARLCDLIIKRGIELGLFEHTPSPTGRGLGSVSIVKK</sequence>
<proteinExistence type="predicted"/>
<organism evidence="1 2">
    <name type="scientific">Photobacterium alginatilyticum</name>
    <dbReference type="NCBI Taxonomy" id="1775171"/>
    <lineage>
        <taxon>Bacteria</taxon>
        <taxon>Pseudomonadati</taxon>
        <taxon>Pseudomonadota</taxon>
        <taxon>Gammaproteobacteria</taxon>
        <taxon>Vibrionales</taxon>
        <taxon>Vibrionaceae</taxon>
        <taxon>Photobacterium</taxon>
    </lineage>
</organism>
<dbReference type="EMBL" id="RSEJ01000012">
    <property type="protein sequence ID" value="NBI53450.1"/>
    <property type="molecule type" value="Genomic_DNA"/>
</dbReference>
<protein>
    <recommendedName>
        <fullName evidence="3">DUF3987 domain-containing protein</fullName>
    </recommendedName>
</protein>
<gene>
    <name evidence="1" type="ORF">EIZ48_12765</name>
</gene>
<accession>A0ABW9YIA9</accession>